<evidence type="ECO:0000313" key="1">
    <source>
        <dbReference type="EMBL" id="KAK4343624.1"/>
    </source>
</evidence>
<gene>
    <name evidence="1" type="ORF">RND71_036718</name>
</gene>
<keyword evidence="2" id="KW-1185">Reference proteome</keyword>
<organism evidence="1 2">
    <name type="scientific">Anisodus tanguticus</name>
    <dbReference type="NCBI Taxonomy" id="243964"/>
    <lineage>
        <taxon>Eukaryota</taxon>
        <taxon>Viridiplantae</taxon>
        <taxon>Streptophyta</taxon>
        <taxon>Embryophyta</taxon>
        <taxon>Tracheophyta</taxon>
        <taxon>Spermatophyta</taxon>
        <taxon>Magnoliopsida</taxon>
        <taxon>eudicotyledons</taxon>
        <taxon>Gunneridae</taxon>
        <taxon>Pentapetalae</taxon>
        <taxon>asterids</taxon>
        <taxon>lamiids</taxon>
        <taxon>Solanales</taxon>
        <taxon>Solanaceae</taxon>
        <taxon>Solanoideae</taxon>
        <taxon>Hyoscyameae</taxon>
        <taxon>Anisodus</taxon>
    </lineage>
</organism>
<accession>A0AAE1R2Q5</accession>
<sequence>MLSLSSVIVNALTYFLRHYLCCDSLRQCLFCCWPGQKSVDCFFFYCSSVASDRILVNY</sequence>
<reference evidence="1" key="1">
    <citation type="submission" date="2023-12" db="EMBL/GenBank/DDBJ databases">
        <title>Genome assembly of Anisodus tanguticus.</title>
        <authorList>
            <person name="Wang Y.-J."/>
        </authorList>
    </citation>
    <scope>NUCLEOTIDE SEQUENCE</scope>
    <source>
        <strain evidence="1">KB-2021</strain>
        <tissue evidence="1">Leaf</tissue>
    </source>
</reference>
<dbReference type="AlphaFoldDB" id="A0AAE1R2Q5"/>
<dbReference type="EMBL" id="JAVYJV010000020">
    <property type="protein sequence ID" value="KAK4343624.1"/>
    <property type="molecule type" value="Genomic_DNA"/>
</dbReference>
<evidence type="ECO:0000313" key="2">
    <source>
        <dbReference type="Proteomes" id="UP001291623"/>
    </source>
</evidence>
<dbReference type="Proteomes" id="UP001291623">
    <property type="component" value="Unassembled WGS sequence"/>
</dbReference>
<proteinExistence type="predicted"/>
<protein>
    <submittedName>
        <fullName evidence="1">Uncharacterized protein</fullName>
    </submittedName>
</protein>
<name>A0AAE1R2Q5_9SOLA</name>
<comment type="caution">
    <text evidence="1">The sequence shown here is derived from an EMBL/GenBank/DDBJ whole genome shotgun (WGS) entry which is preliminary data.</text>
</comment>